<reference evidence="1 2" key="1">
    <citation type="submission" date="2023-09" db="EMBL/GenBank/DDBJ databases">
        <authorList>
            <person name="Rey-Velasco X."/>
        </authorList>
    </citation>
    <scope>NUCLEOTIDE SEQUENCE [LARGE SCALE GENOMIC DNA]</scope>
    <source>
        <strain evidence="1 2">F297</strain>
    </source>
</reference>
<name>A0ABU3D061_9FLAO</name>
<organism evidence="1 2">
    <name type="scientific">Autumnicola edwardsiae</name>
    <dbReference type="NCBI Taxonomy" id="3075594"/>
    <lineage>
        <taxon>Bacteria</taxon>
        <taxon>Pseudomonadati</taxon>
        <taxon>Bacteroidota</taxon>
        <taxon>Flavobacteriia</taxon>
        <taxon>Flavobacteriales</taxon>
        <taxon>Flavobacteriaceae</taxon>
        <taxon>Autumnicola</taxon>
    </lineage>
</organism>
<accession>A0ABU3D061</accession>
<evidence type="ECO:0000313" key="2">
    <source>
        <dbReference type="Proteomes" id="UP001248819"/>
    </source>
</evidence>
<evidence type="ECO:0000313" key="1">
    <source>
        <dbReference type="EMBL" id="MDT0652010.1"/>
    </source>
</evidence>
<dbReference type="Proteomes" id="UP001248819">
    <property type="component" value="Unassembled WGS sequence"/>
</dbReference>
<dbReference type="EMBL" id="JAVRHP010000320">
    <property type="protein sequence ID" value="MDT0652010.1"/>
    <property type="molecule type" value="Genomic_DNA"/>
</dbReference>
<feature type="non-terminal residue" evidence="1">
    <location>
        <position position="1"/>
    </location>
</feature>
<sequence>DSRMFIYHFSSGEIVDISYDKSDGTNDFDPRFSLNEAEVIFVNTSNDGISPKNIYIQSIGADSNENESRTELVQNATMPGLGIRINHPIFEVEAVVSNGCRFCF</sequence>
<comment type="caution">
    <text evidence="1">The sequence shown here is derived from an EMBL/GenBank/DDBJ whole genome shotgun (WGS) entry which is preliminary data.</text>
</comment>
<gene>
    <name evidence="1" type="ORF">RM529_17860</name>
</gene>
<keyword evidence="2" id="KW-1185">Reference proteome</keyword>
<protein>
    <submittedName>
        <fullName evidence="1">Uncharacterized protein</fullName>
    </submittedName>
</protein>
<proteinExistence type="predicted"/>